<evidence type="ECO:0000256" key="1">
    <source>
        <dbReference type="ARBA" id="ARBA00012513"/>
    </source>
</evidence>
<evidence type="ECO:0000256" key="2">
    <source>
        <dbReference type="ARBA" id="ARBA00022527"/>
    </source>
</evidence>
<reference evidence="13" key="3">
    <citation type="journal article" date="2015" name="PLoS ONE">
        <title>Comprehensive Evaluation of Toxoplasma gondii VEG and Neospora caninum LIV Genomes with Tachyzoite Stage Transcriptome and Proteome Defines Novel Transcript Features.</title>
        <authorList>
            <person name="Ramaprasad A."/>
            <person name="Mourier T."/>
            <person name="Naeem R."/>
            <person name="Malas T.B."/>
            <person name="Moussa E."/>
            <person name="Panigrahi A."/>
            <person name="Vermont S.J."/>
            <person name="Otto T.D."/>
            <person name="Wastling J."/>
            <person name="Pain A."/>
        </authorList>
    </citation>
    <scope>NUCLEOTIDE SEQUENCE</scope>
    <source>
        <strain evidence="13">Liverpool</strain>
    </source>
</reference>
<evidence type="ECO:0000256" key="8">
    <source>
        <dbReference type="ARBA" id="ARBA00048679"/>
    </source>
</evidence>
<keyword evidence="5" id="KW-0418">Kinase</keyword>
<dbReference type="InterPro" id="IPR000719">
    <property type="entry name" value="Prot_kinase_dom"/>
</dbReference>
<keyword evidence="2" id="KW-0723">Serine/threonine-protein kinase</keyword>
<evidence type="ECO:0000313" key="13">
    <source>
        <dbReference type="EMBL" id="CEL71302.1"/>
    </source>
</evidence>
<dbReference type="EC" id="2.7.11.1" evidence="1"/>
<accession>F0JB35</accession>
<keyword evidence="10" id="KW-0732">Signal</keyword>
<evidence type="ECO:0000259" key="11">
    <source>
        <dbReference type="PROSITE" id="PS50011"/>
    </source>
</evidence>
<keyword evidence="4" id="KW-0547">Nucleotide-binding</keyword>
<dbReference type="InterPro" id="IPR050236">
    <property type="entry name" value="Ser_Thr_kinase_AGC"/>
</dbReference>
<dbReference type="PANTHER" id="PTHR24356">
    <property type="entry name" value="SERINE/THREONINE-PROTEIN KINASE"/>
    <property type="match status" value="1"/>
</dbReference>
<dbReference type="PROSITE" id="PS50011">
    <property type="entry name" value="PROTEIN_KINASE_DOM"/>
    <property type="match status" value="1"/>
</dbReference>
<dbReference type="SMART" id="SM00220">
    <property type="entry name" value="S_TKc"/>
    <property type="match status" value="1"/>
</dbReference>
<dbReference type="InterPro" id="IPR027916">
    <property type="entry name" value="Kinase-like_dom_ROP"/>
</dbReference>
<dbReference type="PANTHER" id="PTHR24356:SF163">
    <property type="entry name" value="3-PHOSPHOINOSITIDE-DEPENDENT PROTEIN KINASE 1-RELATED"/>
    <property type="match status" value="1"/>
</dbReference>
<dbReference type="InterPro" id="IPR011009">
    <property type="entry name" value="Kinase-like_dom_sf"/>
</dbReference>
<dbReference type="Gene3D" id="1.10.510.10">
    <property type="entry name" value="Transferase(Phosphotransferase) domain 1"/>
    <property type="match status" value="1"/>
</dbReference>
<feature type="chain" id="PRO_5010831119" description="non-specific serine/threonine protein kinase" evidence="10">
    <location>
        <begin position="23"/>
        <end position="557"/>
    </location>
</feature>
<evidence type="ECO:0000313" key="12">
    <source>
        <dbReference type="EMBL" id="CCA30063.1"/>
    </source>
</evidence>
<feature type="region of interest" description="Disordered" evidence="9">
    <location>
        <begin position="67"/>
        <end position="117"/>
    </location>
</feature>
<dbReference type="SUPFAM" id="SSF56112">
    <property type="entry name" value="Protein kinase-like (PK-like)"/>
    <property type="match status" value="1"/>
</dbReference>
<dbReference type="EMBL" id="CADU01000308">
    <property type="protein sequence ID" value="CCA30063.1"/>
    <property type="molecule type" value="Genomic_DNA"/>
</dbReference>
<dbReference type="AlphaFoldDB" id="F0JB35"/>
<reference evidence="12" key="1">
    <citation type="submission" date="2011-03" db="EMBL/GenBank/DDBJ databases">
        <title>Comparative genomics and transcriptomics of Neospora caninum and Toxoplasma gondii.</title>
        <authorList>
            <person name="Reid A.J."/>
            <person name="Sohal A."/>
            <person name="Harris D."/>
            <person name="Quail M."/>
            <person name="Sanders M."/>
            <person name="Berriman M."/>
            <person name="Wastling J.M."/>
            <person name="Pain A."/>
        </authorList>
    </citation>
    <scope>NUCLEOTIDE SEQUENCE</scope>
    <source>
        <strain evidence="12">Liverpool</strain>
    </source>
</reference>
<organism>
    <name type="scientific">Neospora caninum (strain Liverpool)</name>
    <dbReference type="NCBI Taxonomy" id="572307"/>
    <lineage>
        <taxon>Eukaryota</taxon>
        <taxon>Sar</taxon>
        <taxon>Alveolata</taxon>
        <taxon>Apicomplexa</taxon>
        <taxon>Conoidasida</taxon>
        <taxon>Coccidia</taxon>
        <taxon>Eucoccidiorida</taxon>
        <taxon>Eimeriorina</taxon>
        <taxon>Sarcocystidae</taxon>
        <taxon>Neospora</taxon>
    </lineage>
</organism>
<evidence type="ECO:0000256" key="5">
    <source>
        <dbReference type="ARBA" id="ARBA00022777"/>
    </source>
</evidence>
<evidence type="ECO:0000256" key="7">
    <source>
        <dbReference type="ARBA" id="ARBA00047899"/>
    </source>
</evidence>
<evidence type="ECO:0000256" key="3">
    <source>
        <dbReference type="ARBA" id="ARBA00022679"/>
    </source>
</evidence>
<dbReference type="GO" id="GO:0035556">
    <property type="term" value="P:intracellular signal transduction"/>
    <property type="evidence" value="ECO:0007669"/>
    <property type="project" value="TreeGrafter"/>
</dbReference>
<protein>
    <recommendedName>
        <fullName evidence="1">non-specific serine/threonine protein kinase</fullName>
        <ecNumber evidence="1">2.7.11.1</ecNumber>
    </recommendedName>
</protein>
<sequence>MSPCTFLLVFLLFSCVTGLGRAYSAQRSIEYHNGVTKRRLPQSVGIEKNTGVQYKNVSFSARATGPFAAQQSQTGPNFVQLTSTSQVPRRRRRQQERNVNSEESPRGSGSRRRGPFSLQPWLRGAANLFGPRRRPERPEIVHTARLQQIELPPSIASIATLLQQLKADIEKFSRYQRNKPQLERAVKAEFFRLGTTKTLVSKACGLPRTIKFEAIISSGTWSTVWRVTDTREKMQYALKIRRLRGALSGEAGYTSILKEGQSVTEASPAYTFESLKQMIALDILRLEGVPHFVKETDSRYTIANLFLLMPLAKTDLLSFLQALFSRPPISESPSGFQARLKITAEAVTIVANFQKPGVVHGDIQPQKMLIMPNGSVVLGGPLDIHYPGTRRSPDVFTVPYLPPELLDEEGVYSYLTDSWQLGLTLYQIWCLRLPFGLMTPVVADDPDYYIVEEVLRKPDAELSFEQAGCVANIPEYVESLIKQLLQFNPENRLTPARILVSRDFNRLRAHVDRLERSAREPVDSPPPQDLRRIGWGLSGLQDGTELQSNNTNLESQN</sequence>
<feature type="compositionally biased region" description="Polar residues" evidence="9">
    <location>
        <begin position="69"/>
        <end position="81"/>
    </location>
</feature>
<feature type="domain" description="Protein kinase" evidence="11">
    <location>
        <begin position="210"/>
        <end position="505"/>
    </location>
</feature>
<evidence type="ECO:0000256" key="9">
    <source>
        <dbReference type="SAM" id="MobiDB-lite"/>
    </source>
</evidence>
<evidence type="ECO:0000256" key="4">
    <source>
        <dbReference type="ARBA" id="ARBA00022741"/>
    </source>
</evidence>
<keyword evidence="3" id="KW-0808">Transferase</keyword>
<keyword evidence="6" id="KW-0067">ATP-binding</keyword>
<dbReference type="GO" id="GO:0005524">
    <property type="term" value="F:ATP binding"/>
    <property type="evidence" value="ECO:0007669"/>
    <property type="project" value="UniProtKB-KW"/>
</dbReference>
<feature type="signal peptide" evidence="10">
    <location>
        <begin position="1"/>
        <end position="22"/>
    </location>
</feature>
<dbReference type="EMBL" id="LN714488">
    <property type="protein sequence ID" value="CEL71302.1"/>
    <property type="molecule type" value="Genomic_DNA"/>
</dbReference>
<dbReference type="Pfam" id="PF14531">
    <property type="entry name" value="Kinase-like"/>
    <property type="match status" value="1"/>
</dbReference>
<evidence type="ECO:0000256" key="6">
    <source>
        <dbReference type="ARBA" id="ARBA00022840"/>
    </source>
</evidence>
<gene>
    <name evidence="13" type="ORF">BN1204_069590</name>
    <name evidence="12" type="ORF">NCLIV_069590</name>
</gene>
<comment type="catalytic activity">
    <reaction evidence="7">
        <text>L-threonyl-[protein] + ATP = O-phospho-L-threonyl-[protein] + ADP + H(+)</text>
        <dbReference type="Rhea" id="RHEA:46608"/>
        <dbReference type="Rhea" id="RHEA-COMP:11060"/>
        <dbReference type="Rhea" id="RHEA-COMP:11605"/>
        <dbReference type="ChEBI" id="CHEBI:15378"/>
        <dbReference type="ChEBI" id="CHEBI:30013"/>
        <dbReference type="ChEBI" id="CHEBI:30616"/>
        <dbReference type="ChEBI" id="CHEBI:61977"/>
        <dbReference type="ChEBI" id="CHEBI:456216"/>
        <dbReference type="EC" id="2.7.11.1"/>
    </reaction>
</comment>
<evidence type="ECO:0000256" key="10">
    <source>
        <dbReference type="SAM" id="SignalP"/>
    </source>
</evidence>
<dbReference type="Gene3D" id="3.30.200.20">
    <property type="entry name" value="Phosphorylase Kinase, domain 1"/>
    <property type="match status" value="1"/>
</dbReference>
<dbReference type="VEuPathDB" id="ToxoDB:NCLIV_069590"/>
<dbReference type="GO" id="GO:0004674">
    <property type="term" value="F:protein serine/threonine kinase activity"/>
    <property type="evidence" value="ECO:0007669"/>
    <property type="project" value="UniProtKB-KW"/>
</dbReference>
<proteinExistence type="predicted"/>
<comment type="catalytic activity">
    <reaction evidence="8">
        <text>L-seryl-[protein] + ATP = O-phospho-L-seryl-[protein] + ADP + H(+)</text>
        <dbReference type="Rhea" id="RHEA:17989"/>
        <dbReference type="Rhea" id="RHEA-COMP:9863"/>
        <dbReference type="Rhea" id="RHEA-COMP:11604"/>
        <dbReference type="ChEBI" id="CHEBI:15378"/>
        <dbReference type="ChEBI" id="CHEBI:29999"/>
        <dbReference type="ChEBI" id="CHEBI:30616"/>
        <dbReference type="ChEBI" id="CHEBI:83421"/>
        <dbReference type="ChEBI" id="CHEBI:456216"/>
        <dbReference type="EC" id="2.7.11.1"/>
    </reaction>
</comment>
<feature type="compositionally biased region" description="Basic and acidic residues" evidence="9">
    <location>
        <begin position="95"/>
        <end position="105"/>
    </location>
</feature>
<reference evidence="12" key="2">
    <citation type="submission" date="2011-03" db="EMBL/GenBank/DDBJ databases">
        <authorList>
            <person name="Aslett M."/>
        </authorList>
    </citation>
    <scope>NUCLEOTIDE SEQUENCE</scope>
    <source>
        <strain evidence="12">Liverpool</strain>
    </source>
</reference>
<name>F0JB35_NEOCL</name>